<evidence type="ECO:0000259" key="7">
    <source>
        <dbReference type="Pfam" id="PF01850"/>
    </source>
</evidence>
<keyword evidence="3 6" id="KW-0479">Metal-binding</keyword>
<dbReference type="InterPro" id="IPR029060">
    <property type="entry name" value="PIN-like_dom_sf"/>
</dbReference>
<dbReference type="InterPro" id="IPR002716">
    <property type="entry name" value="PIN_dom"/>
</dbReference>
<protein>
    <recommendedName>
        <fullName evidence="6">Ribonuclease VapC</fullName>
        <shortName evidence="6">RNase VapC</shortName>
        <ecNumber evidence="6">3.1.-.-</ecNumber>
    </recommendedName>
    <alternativeName>
        <fullName evidence="6">Toxin VapC</fullName>
    </alternativeName>
</protein>
<keyword evidence="4 6" id="KW-0378">Hydrolase</keyword>
<evidence type="ECO:0000313" key="9">
    <source>
        <dbReference type="Proteomes" id="UP000271626"/>
    </source>
</evidence>
<comment type="function">
    <text evidence="6">Toxic component of a toxin-antitoxin (TA) system. An RNase.</text>
</comment>
<keyword evidence="5 6" id="KW-0460">Magnesium</keyword>
<dbReference type="EC" id="3.1.-.-" evidence="6"/>
<keyword evidence="1 6" id="KW-1277">Toxin-antitoxin system</keyword>
<dbReference type="CDD" id="cd09874">
    <property type="entry name" value="PIN_MT3492-like"/>
    <property type="match status" value="1"/>
</dbReference>
<dbReference type="GO" id="GO:0016787">
    <property type="term" value="F:hydrolase activity"/>
    <property type="evidence" value="ECO:0007669"/>
    <property type="project" value="UniProtKB-KW"/>
</dbReference>
<evidence type="ECO:0000256" key="3">
    <source>
        <dbReference type="ARBA" id="ARBA00022723"/>
    </source>
</evidence>
<name>A0A3P8KQZ5_TSUPA</name>
<accession>A0A3P8KQZ5</accession>
<dbReference type="HAMAP" id="MF_00265">
    <property type="entry name" value="VapC_Nob1"/>
    <property type="match status" value="1"/>
</dbReference>
<dbReference type="Pfam" id="PF01850">
    <property type="entry name" value="PIN"/>
    <property type="match status" value="1"/>
</dbReference>
<proteinExistence type="inferred from homology"/>
<keyword evidence="2 6" id="KW-0540">Nuclease</keyword>
<feature type="domain" description="PIN" evidence="7">
    <location>
        <begin position="2"/>
        <end position="122"/>
    </location>
</feature>
<comment type="similarity">
    <text evidence="6">Belongs to the PINc/VapC protein family.</text>
</comment>
<evidence type="ECO:0000256" key="2">
    <source>
        <dbReference type="ARBA" id="ARBA00022722"/>
    </source>
</evidence>
<evidence type="ECO:0000256" key="6">
    <source>
        <dbReference type="HAMAP-Rule" id="MF_00265"/>
    </source>
</evidence>
<dbReference type="GO" id="GO:0000287">
    <property type="term" value="F:magnesium ion binding"/>
    <property type="evidence" value="ECO:0007669"/>
    <property type="project" value="UniProtKB-UniRule"/>
</dbReference>
<feature type="binding site" evidence="6">
    <location>
        <position position="94"/>
    </location>
    <ligand>
        <name>Mg(2+)</name>
        <dbReference type="ChEBI" id="CHEBI:18420"/>
    </ligand>
</feature>
<dbReference type="InterPro" id="IPR022907">
    <property type="entry name" value="VapC_family"/>
</dbReference>
<keyword evidence="6" id="KW-0800">Toxin</keyword>
<reference evidence="8 9" key="1">
    <citation type="submission" date="2018-12" db="EMBL/GenBank/DDBJ databases">
        <authorList>
            <consortium name="Pathogen Informatics"/>
        </authorList>
    </citation>
    <scope>NUCLEOTIDE SEQUENCE [LARGE SCALE GENOMIC DNA]</scope>
    <source>
        <strain evidence="8 9">NCTC10741</strain>
    </source>
</reference>
<evidence type="ECO:0000256" key="5">
    <source>
        <dbReference type="ARBA" id="ARBA00022842"/>
    </source>
</evidence>
<gene>
    <name evidence="6" type="primary">vapC</name>
    <name evidence="8" type="ORF">NCTC10741_01876</name>
</gene>
<feature type="binding site" evidence="6">
    <location>
        <position position="5"/>
    </location>
    <ligand>
        <name>Mg(2+)</name>
        <dbReference type="ChEBI" id="CHEBI:18420"/>
    </ligand>
</feature>
<dbReference type="Gene3D" id="3.40.50.1010">
    <property type="entry name" value="5'-nuclease"/>
    <property type="match status" value="1"/>
</dbReference>
<comment type="cofactor">
    <cofactor evidence="6">
        <name>Mg(2+)</name>
        <dbReference type="ChEBI" id="CHEBI:18420"/>
    </cofactor>
</comment>
<evidence type="ECO:0000313" key="8">
    <source>
        <dbReference type="EMBL" id="VDR38747.1"/>
    </source>
</evidence>
<dbReference type="AlphaFoldDB" id="A0A3P8KQZ5"/>
<organism evidence="8 9">
    <name type="scientific">Tsukamurella paurometabola</name>
    <name type="common">Corynebacterium paurometabolum</name>
    <dbReference type="NCBI Taxonomy" id="2061"/>
    <lineage>
        <taxon>Bacteria</taxon>
        <taxon>Bacillati</taxon>
        <taxon>Actinomycetota</taxon>
        <taxon>Actinomycetes</taxon>
        <taxon>Mycobacteriales</taxon>
        <taxon>Tsukamurellaceae</taxon>
        <taxon>Tsukamurella</taxon>
    </lineage>
</organism>
<dbReference type="SUPFAM" id="SSF88723">
    <property type="entry name" value="PIN domain-like"/>
    <property type="match status" value="1"/>
</dbReference>
<evidence type="ECO:0000256" key="1">
    <source>
        <dbReference type="ARBA" id="ARBA00022649"/>
    </source>
</evidence>
<dbReference type="GO" id="GO:0004540">
    <property type="term" value="F:RNA nuclease activity"/>
    <property type="evidence" value="ECO:0007669"/>
    <property type="project" value="InterPro"/>
</dbReference>
<dbReference type="GO" id="GO:0090729">
    <property type="term" value="F:toxin activity"/>
    <property type="evidence" value="ECO:0007669"/>
    <property type="project" value="UniProtKB-KW"/>
</dbReference>
<dbReference type="OrthoDB" id="4750219at2"/>
<dbReference type="Proteomes" id="UP000271626">
    <property type="component" value="Chromosome"/>
</dbReference>
<evidence type="ECO:0000256" key="4">
    <source>
        <dbReference type="ARBA" id="ARBA00022801"/>
    </source>
</evidence>
<dbReference type="EMBL" id="LR131273">
    <property type="protein sequence ID" value="VDR38747.1"/>
    <property type="molecule type" value="Genomic_DNA"/>
</dbReference>
<sequence length="135" mass="14604">MIYMDTSALTKLIIAEQESDALTVWVAEQAEAHETLTTSDVGRIELMRTAARRDDDEIFDHARYVANWINGASVTEEIVAGAEHIGPPSLRSLDAIHLASAVSIRELVSAFVSYDKRLLDAARAEGLPVVSPGAA</sequence>